<evidence type="ECO:0000313" key="1">
    <source>
        <dbReference type="EMBL" id="KKW08204.1"/>
    </source>
</evidence>
<comment type="caution">
    <text evidence="1">The sequence shown here is derived from an EMBL/GenBank/DDBJ whole genome shotgun (WGS) entry which is preliminary data.</text>
</comment>
<evidence type="ECO:0008006" key="3">
    <source>
        <dbReference type="Google" id="ProtNLM"/>
    </source>
</evidence>
<reference evidence="1 2" key="1">
    <citation type="journal article" date="2015" name="Nature">
        <title>rRNA introns, odd ribosomes, and small enigmatic genomes across a large radiation of phyla.</title>
        <authorList>
            <person name="Brown C.T."/>
            <person name="Hug L.A."/>
            <person name="Thomas B.C."/>
            <person name="Sharon I."/>
            <person name="Castelle C.J."/>
            <person name="Singh A."/>
            <person name="Wilkins M.J."/>
            <person name="Williams K.H."/>
            <person name="Banfield J.F."/>
        </authorList>
    </citation>
    <scope>NUCLEOTIDE SEQUENCE [LARGE SCALE GENOMIC DNA]</scope>
</reference>
<dbReference type="Proteomes" id="UP000033965">
    <property type="component" value="Unassembled WGS sequence"/>
</dbReference>
<gene>
    <name evidence="1" type="ORF">UY44_C0015G0020</name>
</gene>
<accession>A0A0G1YPC4</accession>
<organism evidence="1 2">
    <name type="scientific">Candidatus Kaiserbacteria bacterium GW2011_GWA2_49_19</name>
    <dbReference type="NCBI Taxonomy" id="1618669"/>
    <lineage>
        <taxon>Bacteria</taxon>
        <taxon>Candidatus Kaiseribacteriota</taxon>
    </lineage>
</organism>
<dbReference type="InterPro" id="IPR027417">
    <property type="entry name" value="P-loop_NTPase"/>
</dbReference>
<dbReference type="Pfam" id="PF13238">
    <property type="entry name" value="AAA_18"/>
    <property type="match status" value="1"/>
</dbReference>
<dbReference type="Gene3D" id="3.40.50.300">
    <property type="entry name" value="P-loop containing nucleotide triphosphate hydrolases"/>
    <property type="match status" value="1"/>
</dbReference>
<name>A0A0G1YPC4_9BACT</name>
<protein>
    <recommendedName>
        <fullName evidence="3">Dephospho-CoA kinase</fullName>
    </recommendedName>
</protein>
<proteinExistence type="predicted"/>
<sequence>MKKAVLVTGASGSGKSTLSEKLNEMGYKAYDVDAVPGLCTLIDTSTNKPPINHDNANLKKVKNIDWICDKRKLADIVNAESADISFYCGAASNADELYPLFDLIILLTVDESVARHRLTHRTANDFARTSEVQDWIMGYKNKWDEKTIKKGALPVDANRNIDAVAWDVIRVSLEQN</sequence>
<dbReference type="SUPFAM" id="SSF52540">
    <property type="entry name" value="P-loop containing nucleoside triphosphate hydrolases"/>
    <property type="match status" value="1"/>
</dbReference>
<evidence type="ECO:0000313" key="2">
    <source>
        <dbReference type="Proteomes" id="UP000033965"/>
    </source>
</evidence>
<dbReference type="AlphaFoldDB" id="A0A0G1YPC4"/>
<dbReference type="EMBL" id="LCPZ01000015">
    <property type="protein sequence ID" value="KKW08204.1"/>
    <property type="molecule type" value="Genomic_DNA"/>
</dbReference>